<dbReference type="AlphaFoldDB" id="A0A9Q0YGZ9"/>
<dbReference type="CDD" id="cd01644">
    <property type="entry name" value="RT_pepA17"/>
    <property type="match status" value="1"/>
</dbReference>
<comment type="caution">
    <text evidence="1">The sequence shown here is derived from an EMBL/GenBank/DDBJ whole genome shotgun (WGS) entry which is preliminary data.</text>
</comment>
<evidence type="ECO:0008006" key="3">
    <source>
        <dbReference type="Google" id="ProtNLM"/>
    </source>
</evidence>
<accession>A0A9Q0YGZ9</accession>
<gene>
    <name evidence="1" type="ORF">HOLleu_37335</name>
</gene>
<protein>
    <recommendedName>
        <fullName evidence="3">Reverse transcriptase domain-containing protein</fullName>
    </recommendedName>
</protein>
<dbReference type="InterPro" id="IPR043128">
    <property type="entry name" value="Rev_trsase/Diguanyl_cyclase"/>
</dbReference>
<dbReference type="OrthoDB" id="10061219at2759"/>
<evidence type="ECO:0000313" key="1">
    <source>
        <dbReference type="EMBL" id="KAJ8022438.1"/>
    </source>
</evidence>
<proteinExistence type="predicted"/>
<dbReference type="PANTHER" id="PTHR47331">
    <property type="entry name" value="PHD-TYPE DOMAIN-CONTAINING PROTEIN"/>
    <property type="match status" value="1"/>
</dbReference>
<dbReference type="PANTHER" id="PTHR47331:SF5">
    <property type="entry name" value="RIBONUCLEASE H"/>
    <property type="match status" value="1"/>
</dbReference>
<reference evidence="1" key="1">
    <citation type="submission" date="2021-10" db="EMBL/GenBank/DDBJ databases">
        <title>Tropical sea cucumber genome reveals ecological adaptation and Cuvierian tubules defense mechanism.</title>
        <authorList>
            <person name="Chen T."/>
        </authorList>
    </citation>
    <scope>NUCLEOTIDE SEQUENCE</scope>
    <source>
        <strain evidence="1">Nanhai2018</strain>
        <tissue evidence="1">Muscle</tissue>
    </source>
</reference>
<name>A0A9Q0YGZ9_HOLLE</name>
<dbReference type="Gene3D" id="3.10.10.10">
    <property type="entry name" value="HIV Type 1 Reverse Transcriptase, subunit A, domain 1"/>
    <property type="match status" value="1"/>
</dbReference>
<keyword evidence="2" id="KW-1185">Reference proteome</keyword>
<evidence type="ECO:0000313" key="2">
    <source>
        <dbReference type="Proteomes" id="UP001152320"/>
    </source>
</evidence>
<dbReference type="Proteomes" id="UP001152320">
    <property type="component" value="Chromosome 20"/>
</dbReference>
<dbReference type="InterPro" id="IPR043502">
    <property type="entry name" value="DNA/RNA_pol_sf"/>
</dbReference>
<sequence length="553" mass="63119">MSSTNQRVDTFRVSGLRVRGYNSTECIFLPSVYTRDVIPANRKHTPTPEAANMWPHLQSIAHEFSPILDCTVGLLIGFNCPKALAPERVVLPTFNGPFAQRTVLGWGIVGVDDSQCDYYDDIGISHRVLTYEVPKYIHNTCSELGVTMSHVHCACKTKVKEVVTPKDIIDMMEIDFNERKSSSYSQDDLKFLSILEKGIHQCEDKHLEMLLPFKNENPKLPNTRALALTRLNQLERRFNRDSKYREDYVQFMEEIVLKGYAERVPESELELPDGQVSYIPHHGVYHKKKNKIRVVFDCSAKFMGESLNDHLLPGPSLTNTLLGVLCRFRHEYIAVMCDIEKMFYQFKVDKDHRNFLRFFWWENGNIEMPPFEYRMTVHLFGAASSPGCANFGLKYLASKYEHKYGSDACNVIHRNFYVDDGLKSVASEEETIDLVKRVKDICSEGGIRLHKFISNSTVVTESLDTDDLASNTRDLNLLKENDHVERALGMHWCIEADQFTFRITLKDYPCTRRGILGTVNSVYDPLGLIATLACNLTRKADSPGNVSRSARLG</sequence>
<dbReference type="EMBL" id="JAIZAY010000020">
    <property type="protein sequence ID" value="KAJ8022438.1"/>
    <property type="molecule type" value="Genomic_DNA"/>
</dbReference>
<dbReference type="SUPFAM" id="SSF56672">
    <property type="entry name" value="DNA/RNA polymerases"/>
    <property type="match status" value="1"/>
</dbReference>
<organism evidence="1 2">
    <name type="scientific">Holothuria leucospilota</name>
    <name type="common">Black long sea cucumber</name>
    <name type="synonym">Mertensiothuria leucospilota</name>
    <dbReference type="NCBI Taxonomy" id="206669"/>
    <lineage>
        <taxon>Eukaryota</taxon>
        <taxon>Metazoa</taxon>
        <taxon>Echinodermata</taxon>
        <taxon>Eleutherozoa</taxon>
        <taxon>Echinozoa</taxon>
        <taxon>Holothuroidea</taxon>
        <taxon>Aspidochirotacea</taxon>
        <taxon>Aspidochirotida</taxon>
        <taxon>Holothuriidae</taxon>
        <taxon>Holothuria</taxon>
    </lineage>
</organism>
<dbReference type="Gene3D" id="3.30.70.270">
    <property type="match status" value="1"/>
</dbReference>